<dbReference type="PANTHER" id="PTHR33991">
    <property type="entry name" value="DNA REPAIR PROTEIN RECO"/>
    <property type="match status" value="1"/>
</dbReference>
<keyword evidence="4 7" id="KW-0233">DNA recombination</keyword>
<evidence type="ECO:0000313" key="10">
    <source>
        <dbReference type="Proteomes" id="UP000029079"/>
    </source>
</evidence>
<dbReference type="GO" id="GO:0006302">
    <property type="term" value="P:double-strand break repair"/>
    <property type="evidence" value="ECO:0007669"/>
    <property type="project" value="TreeGrafter"/>
</dbReference>
<keyword evidence="10" id="KW-1185">Reference proteome</keyword>
<dbReference type="Gene3D" id="2.40.50.140">
    <property type="entry name" value="Nucleic acid-binding proteins"/>
    <property type="match status" value="1"/>
</dbReference>
<dbReference type="KEGG" id="wct:WS74_0375"/>
<dbReference type="Gene3D" id="1.20.1440.120">
    <property type="entry name" value="Recombination protein O, C-terminal domain"/>
    <property type="match status" value="1"/>
</dbReference>
<dbReference type="AlphaFoldDB" id="A0A088GK43"/>
<evidence type="ECO:0000256" key="6">
    <source>
        <dbReference type="ARBA" id="ARBA00033409"/>
    </source>
</evidence>
<sequence>MADVFDAIVMYQRPHKEHDLMVKMLTKDYGKRMFYIRHGKSKRYAYAADVQPFTIGKYEGSINATGLSFMNDVKQSHMSRTFLEDMHRTAYMTYIMGLVDAAFVDNQPLPAWFDEIALAIEKMEADFSSAALAHYFELKLLPAFGVHIDWTHCVVCEETTPQMDFSMKLGGLLCAKHFGQDEHRMQIVPKALYILRQFSQVSLKQMHSLQVKSSTSQEMTRVLDAIYDDQVGIQLKAKSFINQLQSWESRLQTRQSDANN</sequence>
<comment type="function">
    <text evidence="7">Involved in DNA repair and RecF pathway recombination.</text>
</comment>
<keyword evidence="3 7" id="KW-0227">DNA damage</keyword>
<dbReference type="InterPro" id="IPR003717">
    <property type="entry name" value="RecO"/>
</dbReference>
<dbReference type="STRING" id="759620.WS105_0372"/>
<dbReference type="RefSeq" id="WP_009764954.1">
    <property type="nucleotide sequence ID" value="NZ_CP009223.1"/>
</dbReference>
<evidence type="ECO:0000256" key="2">
    <source>
        <dbReference type="ARBA" id="ARBA00021310"/>
    </source>
</evidence>
<protein>
    <recommendedName>
        <fullName evidence="2 7">DNA repair protein RecO</fullName>
    </recommendedName>
    <alternativeName>
        <fullName evidence="6 7">Recombination protein O</fullName>
    </alternativeName>
</protein>
<dbReference type="InterPro" id="IPR042242">
    <property type="entry name" value="RecO_C"/>
</dbReference>
<evidence type="ECO:0000256" key="5">
    <source>
        <dbReference type="ARBA" id="ARBA00023204"/>
    </source>
</evidence>
<dbReference type="PANTHER" id="PTHR33991:SF1">
    <property type="entry name" value="DNA REPAIR PROTEIN RECO"/>
    <property type="match status" value="1"/>
</dbReference>
<dbReference type="InterPro" id="IPR012340">
    <property type="entry name" value="NA-bd_OB-fold"/>
</dbReference>
<dbReference type="InterPro" id="IPR022572">
    <property type="entry name" value="DNA_rep/recomb_RecO_N"/>
</dbReference>
<comment type="similarity">
    <text evidence="1 7">Belongs to the RecO family.</text>
</comment>
<dbReference type="Proteomes" id="UP000029079">
    <property type="component" value="Chromosome"/>
</dbReference>
<evidence type="ECO:0000259" key="8">
    <source>
        <dbReference type="Pfam" id="PF11967"/>
    </source>
</evidence>
<evidence type="ECO:0000256" key="3">
    <source>
        <dbReference type="ARBA" id="ARBA00022763"/>
    </source>
</evidence>
<name>A0A088GK43_9LACO</name>
<accession>A0A088GK43</accession>
<dbReference type="Pfam" id="PF02565">
    <property type="entry name" value="RecO_C"/>
    <property type="match status" value="1"/>
</dbReference>
<evidence type="ECO:0000256" key="4">
    <source>
        <dbReference type="ARBA" id="ARBA00023172"/>
    </source>
</evidence>
<dbReference type="EMBL" id="CP009223">
    <property type="protein sequence ID" value="AIM62627.1"/>
    <property type="molecule type" value="Genomic_DNA"/>
</dbReference>
<evidence type="ECO:0000313" key="9">
    <source>
        <dbReference type="EMBL" id="AIM62627.1"/>
    </source>
</evidence>
<feature type="domain" description="DNA replication/recombination mediator RecO N-terminal" evidence="8">
    <location>
        <begin position="5"/>
        <end position="74"/>
    </location>
</feature>
<evidence type="ECO:0000256" key="1">
    <source>
        <dbReference type="ARBA" id="ARBA00007452"/>
    </source>
</evidence>
<dbReference type="GO" id="GO:0006310">
    <property type="term" value="P:DNA recombination"/>
    <property type="evidence" value="ECO:0007669"/>
    <property type="project" value="UniProtKB-UniRule"/>
</dbReference>
<reference evidence="9 10" key="1">
    <citation type="journal article" date="2014" name="Genome Announc.">
        <title>Complete Genome Sequences of Fish Pathogenic Weissella ceti Strains WS74 and WS105.</title>
        <authorList>
            <person name="Figueiredo H.C."/>
            <person name="Leal C.A."/>
            <person name="Dorella F.A."/>
            <person name="Carvalho A.F."/>
            <person name="Soares S.C."/>
            <person name="Pereira F.L."/>
            <person name="Azevedo V.A."/>
        </authorList>
    </citation>
    <scope>NUCLEOTIDE SEQUENCE [LARGE SCALE GENOMIC DNA]</scope>
    <source>
        <strain evidence="9 10">WS74</strain>
    </source>
</reference>
<dbReference type="NCBIfam" id="TIGR00613">
    <property type="entry name" value="reco"/>
    <property type="match status" value="1"/>
</dbReference>
<dbReference type="InterPro" id="IPR037278">
    <property type="entry name" value="ARFGAP/RecO"/>
</dbReference>
<reference evidence="10" key="2">
    <citation type="submission" date="2014-08" db="EMBL/GenBank/DDBJ databases">
        <title>Complete genome of Weissella ceti strain WS74 isolated from diseased rainbow trout in Brazil.</title>
        <authorList>
            <person name="Figueiredo H.C.P."/>
            <person name="Leal C.A.G."/>
            <person name="Pereira F.L."/>
            <person name="Soares S.C."/>
            <person name="Dorella F.A."/>
            <person name="Carvalho A.F."/>
            <person name="Azevedo V.A.C."/>
        </authorList>
    </citation>
    <scope>NUCLEOTIDE SEQUENCE [LARGE SCALE GENOMIC DNA]</scope>
    <source>
        <strain evidence="10">WS74</strain>
    </source>
</reference>
<dbReference type="SUPFAM" id="SSF50249">
    <property type="entry name" value="Nucleic acid-binding proteins"/>
    <property type="match status" value="1"/>
</dbReference>
<dbReference type="GO" id="GO:0043590">
    <property type="term" value="C:bacterial nucleoid"/>
    <property type="evidence" value="ECO:0007669"/>
    <property type="project" value="TreeGrafter"/>
</dbReference>
<evidence type="ECO:0000256" key="7">
    <source>
        <dbReference type="HAMAP-Rule" id="MF_00201"/>
    </source>
</evidence>
<dbReference type="SUPFAM" id="SSF57863">
    <property type="entry name" value="ArfGap/RecO-like zinc finger"/>
    <property type="match status" value="1"/>
</dbReference>
<dbReference type="Pfam" id="PF11967">
    <property type="entry name" value="RecO_N"/>
    <property type="match status" value="1"/>
</dbReference>
<dbReference type="PATRIC" id="fig|759620.7.peg.360"/>
<dbReference type="HAMAP" id="MF_00201">
    <property type="entry name" value="RecO"/>
    <property type="match status" value="1"/>
</dbReference>
<dbReference type="KEGG" id="wci:WS105_0372"/>
<organism evidence="9 10">
    <name type="scientific">Weissella ceti</name>
    <dbReference type="NCBI Taxonomy" id="759620"/>
    <lineage>
        <taxon>Bacteria</taxon>
        <taxon>Bacillati</taxon>
        <taxon>Bacillota</taxon>
        <taxon>Bacilli</taxon>
        <taxon>Lactobacillales</taxon>
        <taxon>Lactobacillaceae</taxon>
        <taxon>Weissella</taxon>
    </lineage>
</organism>
<keyword evidence="5 7" id="KW-0234">DNA repair</keyword>
<proteinExistence type="inferred from homology"/>
<gene>
    <name evidence="7" type="primary">recO</name>
    <name evidence="9" type="ORF">WS74_0375</name>
</gene>